<dbReference type="InterPro" id="IPR029063">
    <property type="entry name" value="SAM-dependent_MTases_sf"/>
</dbReference>
<dbReference type="Proteomes" id="UP000215215">
    <property type="component" value="Unassembled WGS sequence"/>
</dbReference>
<dbReference type="NCBIfam" id="TIGR00095">
    <property type="entry name" value="16S rRNA (guanine(966)-N(2))-methyltransferase RsmD"/>
    <property type="match status" value="1"/>
</dbReference>
<dbReference type="Pfam" id="PF03602">
    <property type="entry name" value="Cons_hypoth95"/>
    <property type="match status" value="1"/>
</dbReference>
<evidence type="ECO:0000256" key="1">
    <source>
        <dbReference type="ARBA" id="ARBA00022603"/>
    </source>
</evidence>
<accession>A0A235BRG4</accession>
<dbReference type="GO" id="GO:0008168">
    <property type="term" value="F:methyltransferase activity"/>
    <property type="evidence" value="ECO:0007669"/>
    <property type="project" value="UniProtKB-KW"/>
</dbReference>
<evidence type="ECO:0000313" key="4">
    <source>
        <dbReference type="Proteomes" id="UP000215215"/>
    </source>
</evidence>
<evidence type="ECO:0000256" key="2">
    <source>
        <dbReference type="ARBA" id="ARBA00022679"/>
    </source>
</evidence>
<sequence length="163" mass="18469">MRIIGGSHKGYEIKMPRQIRPTSGLVRESIFNVIGDVILGARVLDLFCGSGALGLEALSRGARSVTFVEKDRRVTRVLIENIKNLGCSDFNVINTDAMRLSVANTYDIIFADPPYDRGYTERIIKKFEKFVNILVIEHSVREELDVGETRRYGDTLVTYIWNL</sequence>
<protein>
    <submittedName>
        <fullName evidence="3">16S rRNA (Guanine(966)-N(2))-methyltransferase RsmD</fullName>
    </submittedName>
</protein>
<dbReference type="SUPFAM" id="SSF53335">
    <property type="entry name" value="S-adenosyl-L-methionine-dependent methyltransferases"/>
    <property type="match status" value="1"/>
</dbReference>
<dbReference type="InterPro" id="IPR004398">
    <property type="entry name" value="RNA_MeTrfase_RsmD"/>
</dbReference>
<reference evidence="3 4" key="1">
    <citation type="submission" date="2017-07" db="EMBL/GenBank/DDBJ databases">
        <title>Recovery of genomes from metagenomes via a dereplication, aggregation, and scoring strategy.</title>
        <authorList>
            <person name="Sieber C.M."/>
            <person name="Probst A.J."/>
            <person name="Sharrar A."/>
            <person name="Thomas B.C."/>
            <person name="Hess M."/>
            <person name="Tringe S.G."/>
            <person name="Banfield J.F."/>
        </authorList>
    </citation>
    <scope>NUCLEOTIDE SEQUENCE [LARGE SCALE GENOMIC DNA]</scope>
    <source>
        <strain evidence="3">JGI_Cruoil_03_44_89</strain>
    </source>
</reference>
<dbReference type="CDD" id="cd02440">
    <property type="entry name" value="AdoMet_MTases"/>
    <property type="match status" value="1"/>
</dbReference>
<dbReference type="AlphaFoldDB" id="A0A235BRG4"/>
<dbReference type="GO" id="GO:0003676">
    <property type="term" value="F:nucleic acid binding"/>
    <property type="evidence" value="ECO:0007669"/>
    <property type="project" value="InterPro"/>
</dbReference>
<proteinExistence type="predicted"/>
<dbReference type="Gene3D" id="3.40.50.150">
    <property type="entry name" value="Vaccinia Virus protein VP39"/>
    <property type="match status" value="1"/>
</dbReference>
<dbReference type="PROSITE" id="PS00092">
    <property type="entry name" value="N6_MTASE"/>
    <property type="match status" value="1"/>
</dbReference>
<evidence type="ECO:0000313" key="3">
    <source>
        <dbReference type="EMBL" id="OYD14811.1"/>
    </source>
</evidence>
<dbReference type="PANTHER" id="PTHR43542">
    <property type="entry name" value="METHYLTRANSFERASE"/>
    <property type="match status" value="1"/>
</dbReference>
<comment type="caution">
    <text evidence="3">The sequence shown here is derived from an EMBL/GenBank/DDBJ whole genome shotgun (WGS) entry which is preliminary data.</text>
</comment>
<organism evidence="3 4">
    <name type="scientific">candidate division WOR-3 bacterium JGI_Cruoil_03_44_89</name>
    <dbReference type="NCBI Taxonomy" id="1973748"/>
    <lineage>
        <taxon>Bacteria</taxon>
        <taxon>Bacteria division WOR-3</taxon>
    </lineage>
</organism>
<keyword evidence="1 3" id="KW-0489">Methyltransferase</keyword>
<dbReference type="InterPro" id="IPR002052">
    <property type="entry name" value="DNA_methylase_N6_adenine_CS"/>
</dbReference>
<dbReference type="GO" id="GO:0031167">
    <property type="term" value="P:rRNA methylation"/>
    <property type="evidence" value="ECO:0007669"/>
    <property type="project" value="InterPro"/>
</dbReference>
<name>A0A235BRG4_UNCW3</name>
<keyword evidence="2 3" id="KW-0808">Transferase</keyword>
<dbReference type="PIRSF" id="PIRSF004553">
    <property type="entry name" value="CHP00095"/>
    <property type="match status" value="1"/>
</dbReference>
<dbReference type="EMBL" id="NOZQ01000157">
    <property type="protein sequence ID" value="OYD14811.1"/>
    <property type="molecule type" value="Genomic_DNA"/>
</dbReference>
<gene>
    <name evidence="3" type="primary">rsmD</name>
    <name evidence="3" type="ORF">CH333_07165</name>
</gene>
<dbReference type="PANTHER" id="PTHR43542:SF1">
    <property type="entry name" value="METHYLTRANSFERASE"/>
    <property type="match status" value="1"/>
</dbReference>